<dbReference type="RefSeq" id="WP_243112761.1">
    <property type="nucleotide sequence ID" value="NZ_BHGK01000001.1"/>
</dbReference>
<comment type="caution">
    <text evidence="7">The sequence shown here is derived from an EMBL/GenBank/DDBJ whole genome shotgun (WGS) entry which is preliminary data.</text>
</comment>
<keyword evidence="4" id="KW-0520">NAD</keyword>
<evidence type="ECO:0000256" key="5">
    <source>
        <dbReference type="ARBA" id="ARBA00023244"/>
    </source>
</evidence>
<evidence type="ECO:0000256" key="6">
    <source>
        <dbReference type="ARBA" id="ARBA00047561"/>
    </source>
</evidence>
<keyword evidence="8" id="KW-1185">Reference proteome</keyword>
<dbReference type="NCBIfam" id="TIGR01470">
    <property type="entry name" value="cysG_Nterm"/>
    <property type="match status" value="1"/>
</dbReference>
<evidence type="ECO:0000256" key="2">
    <source>
        <dbReference type="ARBA" id="ARBA00012400"/>
    </source>
</evidence>
<dbReference type="GO" id="GO:0043115">
    <property type="term" value="F:precorrin-2 dehydrogenase activity"/>
    <property type="evidence" value="ECO:0007669"/>
    <property type="project" value="UniProtKB-EC"/>
</dbReference>
<protein>
    <recommendedName>
        <fullName evidence="2">precorrin-2 dehydrogenase</fullName>
        <ecNumber evidence="2">1.3.1.76</ecNumber>
    </recommendedName>
</protein>
<dbReference type="InterPro" id="IPR036291">
    <property type="entry name" value="NAD(P)-bd_dom_sf"/>
</dbReference>
<evidence type="ECO:0000256" key="4">
    <source>
        <dbReference type="ARBA" id="ARBA00023027"/>
    </source>
</evidence>
<dbReference type="InterPro" id="IPR006367">
    <property type="entry name" value="Sirohaem_synthase_N"/>
</dbReference>
<dbReference type="SUPFAM" id="SSF75615">
    <property type="entry name" value="Siroheme synthase middle domains-like"/>
    <property type="match status" value="1"/>
</dbReference>
<dbReference type="Proteomes" id="UP000265643">
    <property type="component" value="Unassembled WGS sequence"/>
</dbReference>
<reference evidence="8" key="1">
    <citation type="submission" date="2018-09" db="EMBL/GenBank/DDBJ databases">
        <title>Draft Genome Sequence of Mediterraneibacter sp. KCTC 15684.</title>
        <authorList>
            <person name="Kim J.S."/>
            <person name="Han K.I."/>
            <person name="Suh M.K."/>
            <person name="Lee K.C."/>
            <person name="Eom M.K."/>
            <person name="Lee J.H."/>
            <person name="Park S.H."/>
            <person name="Kang S.W."/>
            <person name="Park J.E."/>
            <person name="Oh B.S."/>
            <person name="Yu S.Y."/>
            <person name="Choi S.H."/>
            <person name="Lee D.H."/>
            <person name="Yoon H."/>
            <person name="Kim B."/>
            <person name="Yang S.J."/>
            <person name="Lee J.S."/>
        </authorList>
    </citation>
    <scope>NUCLEOTIDE SEQUENCE [LARGE SCALE GENOMIC DNA]</scope>
    <source>
        <strain evidence="8">KCTC 15684</strain>
    </source>
</reference>
<comment type="catalytic activity">
    <reaction evidence="6">
        <text>precorrin-2 + NAD(+) = sirohydrochlorin + NADH + 2 H(+)</text>
        <dbReference type="Rhea" id="RHEA:15613"/>
        <dbReference type="ChEBI" id="CHEBI:15378"/>
        <dbReference type="ChEBI" id="CHEBI:57540"/>
        <dbReference type="ChEBI" id="CHEBI:57945"/>
        <dbReference type="ChEBI" id="CHEBI:58351"/>
        <dbReference type="ChEBI" id="CHEBI:58827"/>
        <dbReference type="EC" id="1.3.1.76"/>
    </reaction>
</comment>
<evidence type="ECO:0000313" key="7">
    <source>
        <dbReference type="EMBL" id="GCA67380.1"/>
    </source>
</evidence>
<dbReference type="GO" id="GO:0019354">
    <property type="term" value="P:siroheme biosynthetic process"/>
    <property type="evidence" value="ECO:0007669"/>
    <property type="project" value="UniProtKB-UniPathway"/>
</dbReference>
<keyword evidence="5" id="KW-0627">Porphyrin biosynthesis</keyword>
<dbReference type="PANTHER" id="PTHR35330">
    <property type="entry name" value="SIROHEME BIOSYNTHESIS PROTEIN MET8"/>
    <property type="match status" value="1"/>
</dbReference>
<comment type="pathway">
    <text evidence="1">Porphyrin-containing compound metabolism; siroheme biosynthesis; sirohydrochlorin from precorrin-2: step 1/1.</text>
</comment>
<dbReference type="InterPro" id="IPR028161">
    <property type="entry name" value="Met8-like"/>
</dbReference>
<name>A0A391P2L5_9FIRM</name>
<sequence length="177" mass="20267">MEKKQKPYFPMFVNLSEQQILCIGGGTIAARRIRTLTRFTDHLIVMAPEICEEMRELLEQFPIMWIQKKLKAEEVIAIENGIHEKSAEINGCEKTDLNFQDIYMVLATTNDDELNHVIVKACKERGILVNTCDDKSQCDFYFPAVTEIDGIVIGLNSGGKDPKKVREVRQKIEKMKC</sequence>
<dbReference type="Pfam" id="PF13241">
    <property type="entry name" value="NAD_binding_7"/>
    <property type="match status" value="1"/>
</dbReference>
<dbReference type="Gene3D" id="3.40.50.720">
    <property type="entry name" value="NAD(P)-binding Rossmann-like Domain"/>
    <property type="match status" value="1"/>
</dbReference>
<dbReference type="SUPFAM" id="SSF51735">
    <property type="entry name" value="NAD(P)-binding Rossmann-fold domains"/>
    <property type="match status" value="1"/>
</dbReference>
<keyword evidence="3" id="KW-0560">Oxidoreductase</keyword>
<dbReference type="EMBL" id="BHGK01000001">
    <property type="protein sequence ID" value="GCA67380.1"/>
    <property type="molecule type" value="Genomic_DNA"/>
</dbReference>
<dbReference type="UniPathway" id="UPA00262">
    <property type="reaction ID" value="UER00222"/>
</dbReference>
<dbReference type="EC" id="1.3.1.76" evidence="2"/>
<organism evidence="7 8">
    <name type="scientific">Mediterraneibacter butyricigenes</name>
    <dbReference type="NCBI Taxonomy" id="2316025"/>
    <lineage>
        <taxon>Bacteria</taxon>
        <taxon>Bacillati</taxon>
        <taxon>Bacillota</taxon>
        <taxon>Clostridia</taxon>
        <taxon>Lachnospirales</taxon>
        <taxon>Lachnospiraceae</taxon>
        <taxon>Mediterraneibacter</taxon>
    </lineage>
</organism>
<evidence type="ECO:0000256" key="1">
    <source>
        <dbReference type="ARBA" id="ARBA00005010"/>
    </source>
</evidence>
<dbReference type="AlphaFoldDB" id="A0A391P2L5"/>
<evidence type="ECO:0000313" key="8">
    <source>
        <dbReference type="Proteomes" id="UP000265643"/>
    </source>
</evidence>
<accession>A0A391P2L5</accession>
<proteinExistence type="predicted"/>
<dbReference type="PANTHER" id="PTHR35330:SF1">
    <property type="entry name" value="SIROHEME BIOSYNTHESIS PROTEIN MET8"/>
    <property type="match status" value="1"/>
</dbReference>
<dbReference type="GO" id="GO:0004325">
    <property type="term" value="F:ferrochelatase activity"/>
    <property type="evidence" value="ECO:0007669"/>
    <property type="project" value="InterPro"/>
</dbReference>
<evidence type="ECO:0000256" key="3">
    <source>
        <dbReference type="ARBA" id="ARBA00023002"/>
    </source>
</evidence>
<gene>
    <name evidence="7" type="ORF">KGMB01110_18160</name>
</gene>